<dbReference type="PANTHER" id="PTHR47099:SF1">
    <property type="entry name" value="METHYLCOBAMIDE:COM METHYLTRANSFERASE MTBA"/>
    <property type="match status" value="1"/>
</dbReference>
<dbReference type="STRING" id="1191523.MROS_2097"/>
<dbReference type="Gene3D" id="3.20.20.210">
    <property type="match status" value="1"/>
</dbReference>
<dbReference type="RefSeq" id="WP_014856759.1">
    <property type="nucleotide sequence ID" value="NC_018178.1"/>
</dbReference>
<sequence>MTDNQWEILKKVIGGEKAEPLPVGFIIDSPWLPNWYGIKIVEYFASEELWFAANLKAINQFPEVMFLPGFWSEYGMCTEPSAFGARSSFPPNEFPHAHKLINSADEIESLHQPNPETDGLLPLMLNRLKLLQSRIEENGHKIRFAVARGPLNIASYLMGTTEFLTTMMMTPGKAHVLIRKITDFLKDWLDLQRKTFPSIDGIFLLDDIIGFMGEPEFKEFGLPYFKELFNTDVSVKFLHNDAPCKVSAPFLNEMGVNMFNMGIDVSLTELKELTENKITLVGNLPPRDVLAAASPGEVAEATKKMLDDLIDKSRLIVSCGGGMPPGVKTENIVAFVDTVKNYKI</sequence>
<dbReference type="eggNOG" id="COG0407">
    <property type="taxonomic scope" value="Bacteria"/>
</dbReference>
<keyword evidence="3" id="KW-1185">Reference proteome</keyword>
<dbReference type="HOGENOM" id="CLU_040933_2_0_10"/>
<dbReference type="InterPro" id="IPR052024">
    <property type="entry name" value="Methanogen_methyltrans"/>
</dbReference>
<proteinExistence type="predicted"/>
<accession>I6YXN0</accession>
<evidence type="ECO:0000313" key="2">
    <source>
        <dbReference type="EMBL" id="AFN75327.1"/>
    </source>
</evidence>
<evidence type="ECO:0000259" key="1">
    <source>
        <dbReference type="Pfam" id="PF01208"/>
    </source>
</evidence>
<dbReference type="OrthoDB" id="9780425at2"/>
<reference evidence="2 3" key="1">
    <citation type="journal article" date="2013" name="PLoS ONE">
        <title>Genomic analysis of Melioribacter roseus, facultatively anaerobic organotrophic bacterium representing a novel deep lineage within Bacteriodetes/Chlorobi group.</title>
        <authorList>
            <person name="Kadnikov V.V."/>
            <person name="Mardanov A.V."/>
            <person name="Podosokorskaya O.A."/>
            <person name="Gavrilov S.N."/>
            <person name="Kublanov I.V."/>
            <person name="Beletsky A.V."/>
            <person name="Bonch-Osmolovskaya E.A."/>
            <person name="Ravin N.V."/>
        </authorList>
    </citation>
    <scope>NUCLEOTIDE SEQUENCE [LARGE SCALE GENOMIC DNA]</scope>
    <source>
        <strain evidence="3">JCM 17771 / P3M-2</strain>
    </source>
</reference>
<organism evidence="2 3">
    <name type="scientific">Melioribacter roseus (strain DSM 23840 / JCM 17771 / VKM B-2668 / P3M-2)</name>
    <dbReference type="NCBI Taxonomy" id="1191523"/>
    <lineage>
        <taxon>Bacteria</taxon>
        <taxon>Pseudomonadati</taxon>
        <taxon>Ignavibacteriota</taxon>
        <taxon>Ignavibacteria</taxon>
        <taxon>Ignavibacteriales</taxon>
        <taxon>Melioribacteraceae</taxon>
        <taxon>Melioribacter</taxon>
    </lineage>
</organism>
<dbReference type="AlphaFoldDB" id="I6YXN0"/>
<evidence type="ECO:0000313" key="3">
    <source>
        <dbReference type="Proteomes" id="UP000009011"/>
    </source>
</evidence>
<dbReference type="KEGG" id="mro:MROS_2097"/>
<dbReference type="InterPro" id="IPR038071">
    <property type="entry name" value="UROD/MetE-like_sf"/>
</dbReference>
<dbReference type="SUPFAM" id="SSF51726">
    <property type="entry name" value="UROD/MetE-like"/>
    <property type="match status" value="1"/>
</dbReference>
<dbReference type="Pfam" id="PF01208">
    <property type="entry name" value="URO-D"/>
    <property type="match status" value="1"/>
</dbReference>
<dbReference type="EMBL" id="CP003557">
    <property type="protein sequence ID" value="AFN75327.1"/>
    <property type="molecule type" value="Genomic_DNA"/>
</dbReference>
<dbReference type="GO" id="GO:0004853">
    <property type="term" value="F:uroporphyrinogen decarboxylase activity"/>
    <property type="evidence" value="ECO:0007669"/>
    <property type="project" value="InterPro"/>
</dbReference>
<feature type="domain" description="Uroporphyrinogen decarboxylase (URO-D)" evidence="1">
    <location>
        <begin position="37"/>
        <end position="342"/>
    </location>
</feature>
<protein>
    <submittedName>
        <fullName evidence="2">Uroporphyrinogen decarboxylase</fullName>
    </submittedName>
</protein>
<dbReference type="Proteomes" id="UP000009011">
    <property type="component" value="Chromosome"/>
</dbReference>
<dbReference type="GO" id="GO:0006779">
    <property type="term" value="P:porphyrin-containing compound biosynthetic process"/>
    <property type="evidence" value="ECO:0007669"/>
    <property type="project" value="InterPro"/>
</dbReference>
<name>I6YXN0_MELRP</name>
<dbReference type="InterPro" id="IPR000257">
    <property type="entry name" value="Uroporphyrinogen_deCOase"/>
</dbReference>
<dbReference type="PANTHER" id="PTHR47099">
    <property type="entry name" value="METHYLCOBAMIDE:COM METHYLTRANSFERASE MTBA"/>
    <property type="match status" value="1"/>
</dbReference>
<gene>
    <name evidence="2" type="ordered locus">MROS_2097</name>
</gene>